<dbReference type="Gene3D" id="3.40.50.850">
    <property type="entry name" value="Isochorismatase-like"/>
    <property type="match status" value="1"/>
</dbReference>
<dbReference type="EMBL" id="DS027060">
    <property type="protein sequence ID" value="EAW06429.1"/>
    <property type="molecule type" value="Genomic_DNA"/>
</dbReference>
<dbReference type="HOGENOM" id="CLU_068979_8_2_1"/>
<keyword evidence="5" id="KW-1185">Reference proteome</keyword>
<dbReference type="InterPro" id="IPR036380">
    <property type="entry name" value="Isochorismatase-like_sf"/>
</dbReference>
<dbReference type="GO" id="GO:0016787">
    <property type="term" value="F:hydrolase activity"/>
    <property type="evidence" value="ECO:0007669"/>
    <property type="project" value="UniProtKB-KW"/>
</dbReference>
<accession>A1CSZ2</accession>
<gene>
    <name evidence="4" type="ORF">ACLA_081160</name>
</gene>
<sequence>MTKTVLLVLDVQNGIIERLNNTEAYLERLVPVIEAARRAAIQIVHVRTAFRPGYPDAHPNNVAVSRAKDLQTFIEGDESVEIHRAVTPKANEPIITKRRVSAFTATDLDLVLRCLQTERLVVAGLVTSGAVLSTVRQAADLDYNLTVLEDLCMDKDQEVHKILMEKVLSRQASVITSAKWLAELQ</sequence>
<comment type="similarity">
    <text evidence="1">Belongs to the isochorismatase family.</text>
</comment>
<dbReference type="OMA" id="LYTVKDC"/>
<keyword evidence="2" id="KW-0378">Hydrolase</keyword>
<evidence type="ECO:0000313" key="4">
    <source>
        <dbReference type="EMBL" id="EAW06429.1"/>
    </source>
</evidence>
<dbReference type="InterPro" id="IPR000868">
    <property type="entry name" value="Isochorismatase-like_dom"/>
</dbReference>
<evidence type="ECO:0000256" key="2">
    <source>
        <dbReference type="ARBA" id="ARBA00022801"/>
    </source>
</evidence>
<feature type="domain" description="Isochorismatase-like" evidence="3">
    <location>
        <begin position="4"/>
        <end position="178"/>
    </location>
</feature>
<dbReference type="SUPFAM" id="SSF52499">
    <property type="entry name" value="Isochorismatase-like hydrolases"/>
    <property type="match status" value="1"/>
</dbReference>
<dbReference type="Proteomes" id="UP000006701">
    <property type="component" value="Unassembled WGS sequence"/>
</dbReference>
<evidence type="ECO:0000256" key="1">
    <source>
        <dbReference type="ARBA" id="ARBA00006336"/>
    </source>
</evidence>
<evidence type="ECO:0000259" key="3">
    <source>
        <dbReference type="Pfam" id="PF00857"/>
    </source>
</evidence>
<dbReference type="Pfam" id="PF00857">
    <property type="entry name" value="Isochorismatase"/>
    <property type="match status" value="1"/>
</dbReference>
<proteinExistence type="inferred from homology"/>
<dbReference type="eggNOG" id="ENOG502SNWK">
    <property type="taxonomic scope" value="Eukaryota"/>
</dbReference>
<dbReference type="RefSeq" id="XP_001267855.1">
    <property type="nucleotide sequence ID" value="XM_001267854.1"/>
</dbReference>
<dbReference type="InterPro" id="IPR050272">
    <property type="entry name" value="Isochorismatase-like_hydrls"/>
</dbReference>
<evidence type="ECO:0000313" key="5">
    <source>
        <dbReference type="Proteomes" id="UP000006701"/>
    </source>
</evidence>
<organism evidence="4 5">
    <name type="scientific">Aspergillus clavatus (strain ATCC 1007 / CBS 513.65 / DSM 816 / NCTC 3887 / NRRL 1 / QM 1276 / 107)</name>
    <dbReference type="NCBI Taxonomy" id="344612"/>
    <lineage>
        <taxon>Eukaryota</taxon>
        <taxon>Fungi</taxon>
        <taxon>Dikarya</taxon>
        <taxon>Ascomycota</taxon>
        <taxon>Pezizomycotina</taxon>
        <taxon>Eurotiomycetes</taxon>
        <taxon>Eurotiomycetidae</taxon>
        <taxon>Eurotiales</taxon>
        <taxon>Aspergillaceae</taxon>
        <taxon>Aspergillus</taxon>
        <taxon>Aspergillus subgen. Fumigati</taxon>
    </lineage>
</organism>
<dbReference type="OrthoDB" id="1739143at2759"/>
<dbReference type="GeneID" id="4700174"/>
<dbReference type="AlphaFoldDB" id="A1CSZ2"/>
<dbReference type="CDD" id="cd00431">
    <property type="entry name" value="cysteine_hydrolases"/>
    <property type="match status" value="1"/>
</dbReference>
<dbReference type="PANTHER" id="PTHR43540:SF1">
    <property type="entry name" value="ISOCHORISMATASE HYDROLASE"/>
    <property type="match status" value="1"/>
</dbReference>
<dbReference type="KEGG" id="act:ACLA_081160"/>
<dbReference type="PANTHER" id="PTHR43540">
    <property type="entry name" value="PEROXYUREIDOACRYLATE/UREIDOACRYLATE AMIDOHYDROLASE-RELATED"/>
    <property type="match status" value="1"/>
</dbReference>
<reference evidence="4 5" key="1">
    <citation type="journal article" date="2008" name="PLoS Genet.">
        <title>Genomic islands in the pathogenic filamentous fungus Aspergillus fumigatus.</title>
        <authorList>
            <person name="Fedorova N.D."/>
            <person name="Khaldi N."/>
            <person name="Joardar V.S."/>
            <person name="Maiti R."/>
            <person name="Amedeo P."/>
            <person name="Anderson M.J."/>
            <person name="Crabtree J."/>
            <person name="Silva J.C."/>
            <person name="Badger J.H."/>
            <person name="Albarraq A."/>
            <person name="Angiuoli S."/>
            <person name="Bussey H."/>
            <person name="Bowyer P."/>
            <person name="Cotty P.J."/>
            <person name="Dyer P.S."/>
            <person name="Egan A."/>
            <person name="Galens K."/>
            <person name="Fraser-Liggett C.M."/>
            <person name="Haas B.J."/>
            <person name="Inman J.M."/>
            <person name="Kent R."/>
            <person name="Lemieux S."/>
            <person name="Malavazi I."/>
            <person name="Orvis J."/>
            <person name="Roemer T."/>
            <person name="Ronning C.M."/>
            <person name="Sundaram J.P."/>
            <person name="Sutton G."/>
            <person name="Turner G."/>
            <person name="Venter J.C."/>
            <person name="White O.R."/>
            <person name="Whitty B.R."/>
            <person name="Youngman P."/>
            <person name="Wolfe K.H."/>
            <person name="Goldman G.H."/>
            <person name="Wortman J.R."/>
            <person name="Jiang B."/>
            <person name="Denning D.W."/>
            <person name="Nierman W.C."/>
        </authorList>
    </citation>
    <scope>NUCLEOTIDE SEQUENCE [LARGE SCALE GENOMIC DNA]</scope>
    <source>
        <strain evidence="5">ATCC 1007 / CBS 513.65 / DSM 816 / NCTC 3887 / NRRL 1</strain>
    </source>
</reference>
<name>A1CSZ2_ASPCL</name>
<dbReference type="VEuPathDB" id="FungiDB:ACLA_081160"/>
<protein>
    <submittedName>
        <fullName evidence="4">Isochorismatase family protein</fullName>
    </submittedName>
</protein>